<feature type="transmembrane region" description="Helical" evidence="1">
    <location>
        <begin position="168"/>
        <end position="193"/>
    </location>
</feature>
<feature type="transmembrane region" description="Helical" evidence="1">
    <location>
        <begin position="134"/>
        <end position="156"/>
    </location>
</feature>
<protein>
    <recommendedName>
        <fullName evidence="4">DUF975 family protein</fullName>
    </recommendedName>
</protein>
<feature type="transmembrane region" description="Helical" evidence="1">
    <location>
        <begin position="83"/>
        <end position="103"/>
    </location>
</feature>
<reference evidence="2 3" key="1">
    <citation type="submission" date="2020-01" db="EMBL/GenBank/DDBJ databases">
        <authorList>
            <person name="Gulvik C.A."/>
            <person name="Batra D.G."/>
        </authorList>
    </citation>
    <scope>NUCLEOTIDE SEQUENCE [LARGE SCALE GENOMIC DNA]</scope>
    <source>
        <strain evidence="2 3">W9323</strain>
    </source>
</reference>
<feature type="transmembrane region" description="Helical" evidence="1">
    <location>
        <begin position="251"/>
        <end position="282"/>
    </location>
</feature>
<organism evidence="2 3">
    <name type="scientific">Kroppenstedtia pulmonis</name>
    <dbReference type="NCBI Taxonomy" id="1380685"/>
    <lineage>
        <taxon>Bacteria</taxon>
        <taxon>Bacillati</taxon>
        <taxon>Bacillota</taxon>
        <taxon>Bacilli</taxon>
        <taxon>Bacillales</taxon>
        <taxon>Thermoactinomycetaceae</taxon>
        <taxon>Kroppenstedtia</taxon>
    </lineage>
</organism>
<name>A0A7D3XM36_9BACL</name>
<dbReference type="KEGG" id="kpul:GXN76_05780"/>
<accession>A0A7D3XM36</accession>
<proteinExistence type="predicted"/>
<sequence>MKETFRLLNRHGTRLWLGSLMGSLVVLTLLLIPHLFIYMVLGSKLPQLKDHAKQAAASPVDFLLSGEWLNLLKDWVGSEENMILIYGSMVLLLTISAVVFYFAGLIGSMRSAVLDDSVSPGHFFACGLRYMVRLFLLFLVQGIMMALPFILFLFIYPSVLDSFAFFFTYWMVMGIIGVLGSIAFCHAPIIMFTEGMGAFRSFVYGFKTIQGNGLSALASTVGAVLLTMAGLFVILLLSFTPWLILQLFEDGAIALIVGPVISILLFATLSSIPIIVALGFLYTQYLHQIQGSLFPEDQLDPLMYTPEGDDKPEAKPV</sequence>
<dbReference type="EMBL" id="CP048104">
    <property type="protein sequence ID" value="QKG84029.1"/>
    <property type="molecule type" value="Genomic_DNA"/>
</dbReference>
<keyword evidence="3" id="KW-1185">Reference proteome</keyword>
<evidence type="ECO:0000313" key="2">
    <source>
        <dbReference type="EMBL" id="QKG84029.1"/>
    </source>
</evidence>
<keyword evidence="1" id="KW-1133">Transmembrane helix</keyword>
<keyword evidence="1" id="KW-0812">Transmembrane</keyword>
<feature type="transmembrane region" description="Helical" evidence="1">
    <location>
        <begin position="214"/>
        <end position="239"/>
    </location>
</feature>
<feature type="transmembrane region" description="Helical" evidence="1">
    <location>
        <begin position="20"/>
        <end position="41"/>
    </location>
</feature>
<keyword evidence="1" id="KW-0472">Membrane</keyword>
<dbReference type="AlphaFoldDB" id="A0A7D3XM36"/>
<gene>
    <name evidence="2" type="ORF">GXN76_05780</name>
</gene>
<dbReference type="Proteomes" id="UP000503088">
    <property type="component" value="Chromosome"/>
</dbReference>
<evidence type="ECO:0000313" key="3">
    <source>
        <dbReference type="Proteomes" id="UP000503088"/>
    </source>
</evidence>
<dbReference type="RefSeq" id="WP_173221327.1">
    <property type="nucleotide sequence ID" value="NZ_CP048104.1"/>
</dbReference>
<evidence type="ECO:0008006" key="4">
    <source>
        <dbReference type="Google" id="ProtNLM"/>
    </source>
</evidence>
<evidence type="ECO:0000256" key="1">
    <source>
        <dbReference type="SAM" id="Phobius"/>
    </source>
</evidence>